<evidence type="ECO:0000313" key="2">
    <source>
        <dbReference type="EMBL" id="KZM34539.1"/>
    </source>
</evidence>
<dbReference type="Proteomes" id="UP000076447">
    <property type="component" value="Unassembled WGS sequence"/>
</dbReference>
<gene>
    <name evidence="2" type="ORF">OJAG_28380</name>
</gene>
<proteinExistence type="predicted"/>
<reference evidence="2 3" key="1">
    <citation type="submission" date="2016-01" db="EMBL/GenBank/DDBJ databases">
        <title>Genome sequence of Oerskovia enterophila VJag, an agar and cellulose degrading bacterium.</title>
        <authorList>
            <person name="Poehlein A."/>
            <person name="Jag V."/>
            <person name="Bengelsdorf F."/>
            <person name="Duerre P."/>
            <person name="Daniel R."/>
        </authorList>
    </citation>
    <scope>NUCLEOTIDE SEQUENCE [LARGE SCALE GENOMIC DNA]</scope>
    <source>
        <strain evidence="2 3">VJag</strain>
    </source>
</reference>
<name>A0A163QU94_9CELL</name>
<organism evidence="2 3">
    <name type="scientific">Oerskovia enterophila</name>
    <dbReference type="NCBI Taxonomy" id="43678"/>
    <lineage>
        <taxon>Bacteria</taxon>
        <taxon>Bacillati</taxon>
        <taxon>Actinomycetota</taxon>
        <taxon>Actinomycetes</taxon>
        <taxon>Micrococcales</taxon>
        <taxon>Cellulomonadaceae</taxon>
        <taxon>Oerskovia</taxon>
    </lineage>
</organism>
<feature type="region of interest" description="Disordered" evidence="1">
    <location>
        <begin position="34"/>
        <end position="81"/>
    </location>
</feature>
<accession>A0A163QU94</accession>
<dbReference type="AlphaFoldDB" id="A0A163QU94"/>
<dbReference type="STRING" id="43678.OJAG_28380"/>
<sequence>MPMKSHPIAARPFLGPNGLHPRFERLRLMTADTSAEGTPGAGAAAASGTTTTAETTATDASNAGGQGAAQAASGTEWDGKVESLPTGAQTLIEKLRKEAGDSRVNAKQTAAAEARDALLRELGLVKDGEVTPDPAKLAQDLTAAQDAARLASVELAVHRTASTHKADPSALLDSRAFLAKVTDLDPTAADFAATVDAAIKQAVSDNPKLLAAQAAGASSVDHAGGSGEGAITAERFAAMTPTEKNALFHSDPALYRKLTGR</sequence>
<feature type="compositionally biased region" description="Low complexity" evidence="1">
    <location>
        <begin position="34"/>
        <end position="74"/>
    </location>
</feature>
<dbReference type="EMBL" id="LRIE01000079">
    <property type="protein sequence ID" value="KZM34539.1"/>
    <property type="molecule type" value="Genomic_DNA"/>
</dbReference>
<evidence type="ECO:0000256" key="1">
    <source>
        <dbReference type="SAM" id="MobiDB-lite"/>
    </source>
</evidence>
<protein>
    <submittedName>
        <fullName evidence="2">Uncharacterized protein</fullName>
    </submittedName>
</protein>
<comment type="caution">
    <text evidence="2">The sequence shown here is derived from an EMBL/GenBank/DDBJ whole genome shotgun (WGS) entry which is preliminary data.</text>
</comment>
<dbReference type="PATRIC" id="fig|43678.3.peg.2970"/>
<evidence type="ECO:0000313" key="3">
    <source>
        <dbReference type="Proteomes" id="UP000076447"/>
    </source>
</evidence>